<evidence type="ECO:0000259" key="1">
    <source>
        <dbReference type="Pfam" id="PF10551"/>
    </source>
</evidence>
<comment type="caution">
    <text evidence="2">The sequence shown here is derived from an EMBL/GenBank/DDBJ whole genome shotgun (WGS) entry which is preliminary data.</text>
</comment>
<dbReference type="PANTHER" id="PTHR31569:SF4">
    <property type="entry name" value="SWIM-TYPE DOMAIN-CONTAINING PROTEIN"/>
    <property type="match status" value="1"/>
</dbReference>
<reference evidence="2" key="1">
    <citation type="journal article" date="2017" name="Nature">
        <title>The sunflower genome provides insights into oil metabolism, flowering and Asterid evolution.</title>
        <authorList>
            <person name="Badouin H."/>
            <person name="Gouzy J."/>
            <person name="Grassa C.J."/>
            <person name="Murat F."/>
            <person name="Staton S.E."/>
            <person name="Cottret L."/>
            <person name="Lelandais-Briere C."/>
            <person name="Owens G.L."/>
            <person name="Carrere S."/>
            <person name="Mayjonade B."/>
            <person name="Legrand L."/>
            <person name="Gill N."/>
            <person name="Kane N.C."/>
            <person name="Bowers J.E."/>
            <person name="Hubner S."/>
            <person name="Bellec A."/>
            <person name="Berard A."/>
            <person name="Berges H."/>
            <person name="Blanchet N."/>
            <person name="Boniface M.C."/>
            <person name="Brunel D."/>
            <person name="Catrice O."/>
            <person name="Chaidir N."/>
            <person name="Claudel C."/>
            <person name="Donnadieu C."/>
            <person name="Faraut T."/>
            <person name="Fievet G."/>
            <person name="Helmstetter N."/>
            <person name="King M."/>
            <person name="Knapp S.J."/>
            <person name="Lai Z."/>
            <person name="Le Paslier M.C."/>
            <person name="Lippi Y."/>
            <person name="Lorenzon L."/>
            <person name="Mandel J.R."/>
            <person name="Marage G."/>
            <person name="Marchand G."/>
            <person name="Marquand E."/>
            <person name="Bret-Mestries E."/>
            <person name="Morien E."/>
            <person name="Nambeesan S."/>
            <person name="Nguyen T."/>
            <person name="Pegot-Espagnet P."/>
            <person name="Pouilly N."/>
            <person name="Raftis F."/>
            <person name="Sallet E."/>
            <person name="Schiex T."/>
            <person name="Thomas J."/>
            <person name="Vandecasteele C."/>
            <person name="Vares D."/>
            <person name="Vear F."/>
            <person name="Vautrin S."/>
            <person name="Crespi M."/>
            <person name="Mangin B."/>
            <person name="Burke J.M."/>
            <person name="Salse J."/>
            <person name="Munos S."/>
            <person name="Vincourt P."/>
            <person name="Rieseberg L.H."/>
            <person name="Langlade N.B."/>
        </authorList>
    </citation>
    <scope>NUCLEOTIDE SEQUENCE</scope>
    <source>
        <tissue evidence="2">Leaves</tissue>
    </source>
</reference>
<proteinExistence type="predicted"/>
<feature type="domain" description="MULE transposase" evidence="1">
    <location>
        <begin position="34"/>
        <end position="129"/>
    </location>
</feature>
<evidence type="ECO:0000313" key="2">
    <source>
        <dbReference type="EMBL" id="KAF5779361.1"/>
    </source>
</evidence>
<protein>
    <submittedName>
        <fullName evidence="2">MULE transposase domain, FHY3/FAR1 family</fullName>
    </submittedName>
</protein>
<dbReference type="Proteomes" id="UP000215914">
    <property type="component" value="Unassembled WGS sequence"/>
</dbReference>
<dbReference type="InterPro" id="IPR052579">
    <property type="entry name" value="Zinc_finger_SWIM"/>
</dbReference>
<accession>A0A9K3MXL0</accession>
<dbReference type="AlphaFoldDB" id="A0A9K3MXL0"/>
<dbReference type="Pfam" id="PF10551">
    <property type="entry name" value="MULE"/>
    <property type="match status" value="1"/>
</dbReference>
<keyword evidence="3" id="KW-1185">Reference proteome</keyword>
<reference evidence="2" key="2">
    <citation type="submission" date="2020-06" db="EMBL/GenBank/DDBJ databases">
        <title>Helianthus annuus Genome sequencing and assembly Release 2.</title>
        <authorList>
            <person name="Gouzy J."/>
            <person name="Langlade N."/>
            <person name="Munos S."/>
        </authorList>
    </citation>
    <scope>NUCLEOTIDE SEQUENCE</scope>
    <source>
        <tissue evidence="2">Leaves</tissue>
    </source>
</reference>
<dbReference type="EMBL" id="MNCJ02000327">
    <property type="protein sequence ID" value="KAF5779361.1"/>
    <property type="molecule type" value="Genomic_DNA"/>
</dbReference>
<dbReference type="PANTHER" id="PTHR31569">
    <property type="entry name" value="SWIM-TYPE DOMAIN-CONTAINING PROTEIN"/>
    <property type="match status" value="1"/>
</dbReference>
<dbReference type="Gramene" id="mRNA:HanXRQr2_Chr12g0558511">
    <property type="protein sequence ID" value="mRNA:HanXRQr2_Chr12g0558511"/>
    <property type="gene ID" value="HanXRQr2_Chr12g0558511"/>
</dbReference>
<gene>
    <name evidence="2" type="ORF">HanXRQr2_Chr12g0558511</name>
</gene>
<evidence type="ECO:0000313" key="3">
    <source>
        <dbReference type="Proteomes" id="UP000215914"/>
    </source>
</evidence>
<organism evidence="2 3">
    <name type="scientific">Helianthus annuus</name>
    <name type="common">Common sunflower</name>
    <dbReference type="NCBI Taxonomy" id="4232"/>
    <lineage>
        <taxon>Eukaryota</taxon>
        <taxon>Viridiplantae</taxon>
        <taxon>Streptophyta</taxon>
        <taxon>Embryophyta</taxon>
        <taxon>Tracheophyta</taxon>
        <taxon>Spermatophyta</taxon>
        <taxon>Magnoliopsida</taxon>
        <taxon>eudicotyledons</taxon>
        <taxon>Gunneridae</taxon>
        <taxon>Pentapetalae</taxon>
        <taxon>asterids</taxon>
        <taxon>campanulids</taxon>
        <taxon>Asterales</taxon>
        <taxon>Asteraceae</taxon>
        <taxon>Asteroideae</taxon>
        <taxon>Heliantheae alliance</taxon>
        <taxon>Heliantheae</taxon>
        <taxon>Helianthus</taxon>
    </lineage>
</organism>
<name>A0A9K3MXL0_HELAN</name>
<sequence length="329" mass="38243">MTYYIQAEPSTNVVQHIFFCHDKSFEMWRAFPHVLMIDATYKTNMYNLPFLQVVGMSSTNHTFCVAHAFLSNEQEATYVWVLERVRSMLHECMEPRLILTDRDQALINACRKIFPGAHRYLCKFHILQNIVKHCKGSFNGQDWEAFINQWKTVCNSATEELYKYNVLNLQRHLVNQQLTCIQLFVSAWTNQTLTFLQSTTSRAEGAHAALKKQLTTRRCSLESLVKKVDTLVLKQYAQIKKSLEESRTKRMNSHLQIPMFSNLLLKVSIHALNLLENELTRRIDTLRSFGSTCACQLYSGAGLLCACRLERLQNTDCVIQLEDIDIFWR</sequence>
<dbReference type="InterPro" id="IPR018289">
    <property type="entry name" value="MULE_transposase_dom"/>
</dbReference>